<reference evidence="1" key="1">
    <citation type="journal article" date="2015" name="Nature">
        <title>Complex archaea that bridge the gap between prokaryotes and eukaryotes.</title>
        <authorList>
            <person name="Spang A."/>
            <person name="Saw J.H."/>
            <person name="Jorgensen S.L."/>
            <person name="Zaremba-Niedzwiedzka K."/>
            <person name="Martijn J."/>
            <person name="Lind A.E."/>
            <person name="van Eijk R."/>
            <person name="Schleper C."/>
            <person name="Guy L."/>
            <person name="Ettema T.J."/>
        </authorList>
    </citation>
    <scope>NUCLEOTIDE SEQUENCE</scope>
</reference>
<dbReference type="EMBL" id="LAZR01007832">
    <property type="protein sequence ID" value="KKM82643.1"/>
    <property type="molecule type" value="Genomic_DNA"/>
</dbReference>
<comment type="caution">
    <text evidence="1">The sequence shown here is derived from an EMBL/GenBank/DDBJ whole genome shotgun (WGS) entry which is preliminary data.</text>
</comment>
<dbReference type="AlphaFoldDB" id="A0A0F9KL02"/>
<proteinExistence type="predicted"/>
<name>A0A0F9KL02_9ZZZZ</name>
<accession>A0A0F9KL02</accession>
<protein>
    <submittedName>
        <fullName evidence="1">Uncharacterized protein</fullName>
    </submittedName>
</protein>
<sequence length="44" mass="4899">MAETNLNKLNRAELIALLEDLRAELKKISPEKTAPEETSTSDVD</sequence>
<gene>
    <name evidence="1" type="ORF">LCGC14_1317550</name>
</gene>
<evidence type="ECO:0000313" key="1">
    <source>
        <dbReference type="EMBL" id="KKM82643.1"/>
    </source>
</evidence>
<organism evidence="1">
    <name type="scientific">marine sediment metagenome</name>
    <dbReference type="NCBI Taxonomy" id="412755"/>
    <lineage>
        <taxon>unclassified sequences</taxon>
        <taxon>metagenomes</taxon>
        <taxon>ecological metagenomes</taxon>
    </lineage>
</organism>